<dbReference type="RefSeq" id="WP_276329075.1">
    <property type="nucleotide sequence ID" value="NZ_JAGIOO010000001.1"/>
</dbReference>
<organism evidence="1 2">
    <name type="scientific">Crossiella equi</name>
    <dbReference type="NCBI Taxonomy" id="130796"/>
    <lineage>
        <taxon>Bacteria</taxon>
        <taxon>Bacillati</taxon>
        <taxon>Actinomycetota</taxon>
        <taxon>Actinomycetes</taxon>
        <taxon>Pseudonocardiales</taxon>
        <taxon>Pseudonocardiaceae</taxon>
        <taxon>Crossiella</taxon>
    </lineage>
</organism>
<accession>A0ABS5AUP6</accession>
<evidence type="ECO:0000313" key="2">
    <source>
        <dbReference type="Proteomes" id="UP001519363"/>
    </source>
</evidence>
<protein>
    <submittedName>
        <fullName evidence="1">Uncharacterized protein</fullName>
    </submittedName>
</protein>
<sequence length="40" mass="4126">MTLSAGAEAKAREVAVAVPRPGERVALSAPAPVVPWWNLG</sequence>
<comment type="caution">
    <text evidence="1">The sequence shown here is derived from an EMBL/GenBank/DDBJ whole genome shotgun (WGS) entry which is preliminary data.</text>
</comment>
<name>A0ABS5AUP6_9PSEU</name>
<evidence type="ECO:0000313" key="1">
    <source>
        <dbReference type="EMBL" id="MBP2479425.1"/>
    </source>
</evidence>
<reference evidence="1 2" key="1">
    <citation type="submission" date="2021-03" db="EMBL/GenBank/DDBJ databases">
        <title>Sequencing the genomes of 1000 actinobacteria strains.</title>
        <authorList>
            <person name="Klenk H.-P."/>
        </authorList>
    </citation>
    <scope>NUCLEOTIDE SEQUENCE [LARGE SCALE GENOMIC DNA]</scope>
    <source>
        <strain evidence="1 2">DSM 44580</strain>
    </source>
</reference>
<keyword evidence="2" id="KW-1185">Reference proteome</keyword>
<dbReference type="EMBL" id="JAGIOO010000001">
    <property type="protein sequence ID" value="MBP2479425.1"/>
    <property type="molecule type" value="Genomic_DNA"/>
</dbReference>
<gene>
    <name evidence="1" type="ORF">JOF53_008297</name>
</gene>
<proteinExistence type="predicted"/>
<dbReference type="Proteomes" id="UP001519363">
    <property type="component" value="Unassembled WGS sequence"/>
</dbReference>